<feature type="region of interest" description="Disordered" evidence="1">
    <location>
        <begin position="175"/>
        <end position="220"/>
    </location>
</feature>
<feature type="compositionally biased region" description="Low complexity" evidence="1">
    <location>
        <begin position="175"/>
        <end position="188"/>
    </location>
</feature>
<proteinExistence type="predicted"/>
<feature type="compositionally biased region" description="Polar residues" evidence="1">
    <location>
        <begin position="1"/>
        <end position="10"/>
    </location>
</feature>
<dbReference type="Proteomes" id="UP001148786">
    <property type="component" value="Unassembled WGS sequence"/>
</dbReference>
<accession>A0A9W8MVT4</accession>
<organism evidence="2 3">
    <name type="scientific">Agrocybe chaxingu</name>
    <dbReference type="NCBI Taxonomy" id="84603"/>
    <lineage>
        <taxon>Eukaryota</taxon>
        <taxon>Fungi</taxon>
        <taxon>Dikarya</taxon>
        <taxon>Basidiomycota</taxon>
        <taxon>Agaricomycotina</taxon>
        <taxon>Agaricomycetes</taxon>
        <taxon>Agaricomycetidae</taxon>
        <taxon>Agaricales</taxon>
        <taxon>Agaricineae</taxon>
        <taxon>Strophariaceae</taxon>
        <taxon>Agrocybe</taxon>
    </lineage>
</organism>
<evidence type="ECO:0000313" key="2">
    <source>
        <dbReference type="EMBL" id="KAJ3506826.1"/>
    </source>
</evidence>
<comment type="caution">
    <text evidence="2">The sequence shown here is derived from an EMBL/GenBank/DDBJ whole genome shotgun (WGS) entry which is preliminary data.</text>
</comment>
<reference evidence="2" key="1">
    <citation type="submission" date="2022-07" db="EMBL/GenBank/DDBJ databases">
        <title>Genome Sequence of Agrocybe chaxingu.</title>
        <authorList>
            <person name="Buettner E."/>
        </authorList>
    </citation>
    <scope>NUCLEOTIDE SEQUENCE</scope>
    <source>
        <strain evidence="2">MP-N11</strain>
    </source>
</reference>
<gene>
    <name evidence="2" type="ORF">NLJ89_g6651</name>
</gene>
<evidence type="ECO:0000313" key="3">
    <source>
        <dbReference type="Proteomes" id="UP001148786"/>
    </source>
</evidence>
<dbReference type="EMBL" id="JANKHO010000722">
    <property type="protein sequence ID" value="KAJ3506826.1"/>
    <property type="molecule type" value="Genomic_DNA"/>
</dbReference>
<name>A0A9W8MVT4_9AGAR</name>
<sequence length="239" mass="25495">MLLYSAQTPSPHRLGSVQDDDFGGAIVPSQGLKEGGTSQRYEELWTSTSTWTSVPYPPTPCGNPPHVGADANDSSSTRASHLYDQHPHSWHTAQRLAQGGQPIVSAISPTLSNISPTGVTYQNQDVPPRLFWPAAHQPIPPEQRSPYSELAVNLAFLEKLKEEEKARALAALIAPPAPSSDTSSPRSADITVLPPALSNRNARAPPADKKHPAESPILSSNLPMQSLSVLTQAPALLGT</sequence>
<protein>
    <submittedName>
        <fullName evidence="2">Uncharacterized protein</fullName>
    </submittedName>
</protein>
<dbReference type="AlphaFoldDB" id="A0A9W8MVT4"/>
<evidence type="ECO:0000256" key="1">
    <source>
        <dbReference type="SAM" id="MobiDB-lite"/>
    </source>
</evidence>
<feature type="region of interest" description="Disordered" evidence="1">
    <location>
        <begin position="1"/>
        <end position="38"/>
    </location>
</feature>
<keyword evidence="3" id="KW-1185">Reference proteome</keyword>